<keyword evidence="4" id="KW-1185">Reference proteome</keyword>
<accession>J1HKH9</accession>
<evidence type="ECO:0000256" key="1">
    <source>
        <dbReference type="SAM" id="MobiDB-lite"/>
    </source>
</evidence>
<dbReference type="OrthoDB" id="9809324at2"/>
<proteinExistence type="predicted"/>
<dbReference type="PANTHER" id="PTHR40396:SF1">
    <property type="entry name" value="ATPASE AAA-TYPE CORE DOMAIN-CONTAINING PROTEIN"/>
    <property type="match status" value="1"/>
</dbReference>
<sequence>MLLDFTVANYRCYAEETTLDLTRGSLKTLMPRAGSSWKEQTWRVAAVFGANASGKSTLLDALDCLHHAVGGQRNILHRPFSLDHDHVAQPSRFSIGFTHENERYSYSIEAHHWGISREELWAAGQRWRKVFIRTQAPEDDEPTIEAGTTLKGATNEVRRITTPQDLFLAVALKYKHTALAPIAHSLRDMRFIHHSDEERGSRLQWVMSRLADAPKQWTGIVNAIAGAADLGIVGLELEEREVPPKVLDLLRRFPWSEDEDAEVPAEVLKELQRHLVLHHRGADGEEYRLAIGQESQGTLTWLATVGPAIDALRLGQILCIDELDASLHPTLTATLVDMFKDPDLNARGAQIVFTTHDTALLDNSPVQLLEAGEVWMSEKSLSGASELFSLADFPSNRKGTNKQRRYLAGAFGAIPRVDTSTLRQYLSTPTGRCGSSSTTTARTVAPSSPHAGGRAASRRLSTASSPCPASRSGSTPTTTT</sequence>
<comment type="caution">
    <text evidence="3">The sequence shown here is derived from an EMBL/GenBank/DDBJ whole genome shotgun (WGS) entry which is preliminary data.</text>
</comment>
<evidence type="ECO:0000313" key="3">
    <source>
        <dbReference type="EMBL" id="EJF46058.1"/>
    </source>
</evidence>
<dbReference type="AlphaFoldDB" id="J1HKH9"/>
<evidence type="ECO:0000313" key="4">
    <source>
        <dbReference type="Proteomes" id="UP000002941"/>
    </source>
</evidence>
<dbReference type="SUPFAM" id="SSF52540">
    <property type="entry name" value="P-loop containing nucleoside triphosphate hydrolases"/>
    <property type="match status" value="1"/>
</dbReference>
<name>J1HKH9_9ACTO</name>
<dbReference type="GO" id="GO:0016887">
    <property type="term" value="F:ATP hydrolysis activity"/>
    <property type="evidence" value="ECO:0007669"/>
    <property type="project" value="InterPro"/>
</dbReference>
<protein>
    <submittedName>
        <fullName evidence="3">AAA domain protein</fullName>
    </submittedName>
</protein>
<reference evidence="3 4" key="1">
    <citation type="submission" date="2012-05" db="EMBL/GenBank/DDBJ databases">
        <authorList>
            <person name="Harkins D.M."/>
            <person name="Madupu R."/>
            <person name="Durkin A.S."/>
            <person name="Torralba M."/>
            <person name="Methe B."/>
            <person name="Sutton G.G."/>
            <person name="Nelson K.E."/>
        </authorList>
    </citation>
    <scope>NUCLEOTIDE SEQUENCE [LARGE SCALE GENOMIC DNA]</scope>
    <source>
        <strain evidence="3 4">F0489</strain>
    </source>
</reference>
<organism evidence="3 4">
    <name type="scientific">Actinomyces massiliensis F0489</name>
    <dbReference type="NCBI Taxonomy" id="1125718"/>
    <lineage>
        <taxon>Bacteria</taxon>
        <taxon>Bacillati</taxon>
        <taxon>Actinomycetota</taxon>
        <taxon>Actinomycetes</taxon>
        <taxon>Actinomycetales</taxon>
        <taxon>Actinomycetaceae</taxon>
        <taxon>Actinomyces</taxon>
    </lineage>
</organism>
<dbReference type="Pfam" id="PF13304">
    <property type="entry name" value="AAA_21"/>
    <property type="match status" value="1"/>
</dbReference>
<dbReference type="Proteomes" id="UP000002941">
    <property type="component" value="Unassembled WGS sequence"/>
</dbReference>
<feature type="compositionally biased region" description="Polar residues" evidence="1">
    <location>
        <begin position="427"/>
        <end position="446"/>
    </location>
</feature>
<dbReference type="PANTHER" id="PTHR40396">
    <property type="entry name" value="ATPASE-LIKE PROTEIN"/>
    <property type="match status" value="1"/>
</dbReference>
<dbReference type="Gene3D" id="3.40.50.300">
    <property type="entry name" value="P-loop containing nucleotide triphosphate hydrolases"/>
    <property type="match status" value="2"/>
</dbReference>
<feature type="domain" description="ATPase AAA-type core" evidence="2">
    <location>
        <begin position="44"/>
        <end position="362"/>
    </location>
</feature>
<gene>
    <name evidence="3" type="ORF">HMPREF1318_2758</name>
</gene>
<dbReference type="EMBL" id="AKFT01000082">
    <property type="protein sequence ID" value="EJF46058.1"/>
    <property type="molecule type" value="Genomic_DNA"/>
</dbReference>
<feature type="compositionally biased region" description="Low complexity" evidence="1">
    <location>
        <begin position="451"/>
        <end position="465"/>
    </location>
</feature>
<dbReference type="InterPro" id="IPR003959">
    <property type="entry name" value="ATPase_AAA_core"/>
</dbReference>
<evidence type="ECO:0000259" key="2">
    <source>
        <dbReference type="Pfam" id="PF13304"/>
    </source>
</evidence>
<feature type="region of interest" description="Disordered" evidence="1">
    <location>
        <begin position="427"/>
        <end position="480"/>
    </location>
</feature>
<dbReference type="InterPro" id="IPR027417">
    <property type="entry name" value="P-loop_NTPase"/>
</dbReference>
<dbReference type="PATRIC" id="fig|1125718.3.peg.1109"/>
<dbReference type="eggNOG" id="COG1106">
    <property type="taxonomic scope" value="Bacteria"/>
</dbReference>
<dbReference type="GO" id="GO:0005524">
    <property type="term" value="F:ATP binding"/>
    <property type="evidence" value="ECO:0007669"/>
    <property type="project" value="InterPro"/>
</dbReference>
<feature type="compositionally biased region" description="Polar residues" evidence="1">
    <location>
        <begin position="471"/>
        <end position="480"/>
    </location>
</feature>